<dbReference type="InterPro" id="IPR001046">
    <property type="entry name" value="NRAMP_fam"/>
</dbReference>
<feature type="transmembrane region" description="Helical" evidence="6">
    <location>
        <begin position="342"/>
        <end position="361"/>
    </location>
</feature>
<evidence type="ECO:0000256" key="1">
    <source>
        <dbReference type="ARBA" id="ARBA00004141"/>
    </source>
</evidence>
<dbReference type="PANTHER" id="PTHR11706">
    <property type="entry name" value="SOLUTE CARRIER PROTEIN FAMILY 11 MEMBER"/>
    <property type="match status" value="1"/>
</dbReference>
<feature type="transmembrane region" description="Helical" evidence="6">
    <location>
        <begin position="188"/>
        <end position="208"/>
    </location>
</feature>
<keyword evidence="4 6" id="KW-1133">Transmembrane helix</keyword>
<evidence type="ECO:0000256" key="6">
    <source>
        <dbReference type="SAM" id="Phobius"/>
    </source>
</evidence>
<dbReference type="GO" id="GO:0015086">
    <property type="term" value="F:cadmium ion transmembrane transporter activity"/>
    <property type="evidence" value="ECO:0007669"/>
    <property type="project" value="TreeGrafter"/>
</dbReference>
<dbReference type="Pfam" id="PF01566">
    <property type="entry name" value="Nramp"/>
    <property type="match status" value="1"/>
</dbReference>
<evidence type="ECO:0000256" key="3">
    <source>
        <dbReference type="ARBA" id="ARBA00022692"/>
    </source>
</evidence>
<dbReference type="PANTHER" id="PTHR11706:SF33">
    <property type="entry name" value="NATURAL RESISTANCE-ASSOCIATED MACROPHAGE PROTEIN 2"/>
    <property type="match status" value="1"/>
</dbReference>
<dbReference type="Proteomes" id="UP000034078">
    <property type="component" value="Unassembled WGS sequence"/>
</dbReference>
<feature type="transmembrane region" description="Helical" evidence="6">
    <location>
        <begin position="249"/>
        <end position="269"/>
    </location>
</feature>
<feature type="transmembrane region" description="Helical" evidence="6">
    <location>
        <begin position="124"/>
        <end position="142"/>
    </location>
</feature>
<evidence type="ECO:0000313" key="8">
    <source>
        <dbReference type="Proteomes" id="UP000034078"/>
    </source>
</evidence>
<keyword evidence="3 6" id="KW-0812">Transmembrane</keyword>
<sequence>MRSMGKVVKIIKEFVRKIGPGFVTGAADDDPSGIATYSIAGAKFGLGFAWLSLFLLPAMISIQEMCGRLGITTGRGLAGVIKKYSSKKMLWFAVSLLVLTNVINIGADLGIMASSLQMVFGLPFYFWLFLSAMSIVVLEIWVPYKRYSAILKWLSLSLLVYVVTAFLIRPNWSDVLEATVIPRITWSADYLMILVGFLGTTISPYLFFWQTSQEVEEKISDNRSQISDFGQKSVVTLSGIKKMRMDTKLGMLFSNLMTFFIVVTTAGTLHANGVFNIDSAQQAALALRPLAGDFAYLLFAFGIIGIGLQSVPVLAGSVAYAVSEALGLREGLGKSFERAKGFYLILAVATMVGVLMNLWGINTMQALYYAAVVNGVVAVPLIFIIIRLASDERVVGKFKTEKKYLWIAWMTFVFMALSVVLMVGSAFWS</sequence>
<comment type="subcellular location">
    <subcellularLocation>
        <location evidence="1">Membrane</location>
        <topology evidence="1">Multi-pass membrane protein</topology>
    </subcellularLocation>
</comment>
<evidence type="ECO:0000256" key="4">
    <source>
        <dbReference type="ARBA" id="ARBA00022989"/>
    </source>
</evidence>
<dbReference type="AlphaFoldDB" id="A0A837IDP8"/>
<feature type="transmembrane region" description="Helical" evidence="6">
    <location>
        <begin position="90"/>
        <end position="112"/>
    </location>
</feature>
<keyword evidence="2" id="KW-0813">Transport</keyword>
<name>A0A837IDP8_9BACT</name>
<feature type="transmembrane region" description="Helical" evidence="6">
    <location>
        <begin position="406"/>
        <end position="428"/>
    </location>
</feature>
<keyword evidence="5 6" id="KW-0472">Membrane</keyword>
<feature type="transmembrane region" description="Helical" evidence="6">
    <location>
        <begin position="34"/>
        <end position="56"/>
    </location>
</feature>
<dbReference type="EMBL" id="LCKO01000011">
    <property type="protein sequence ID" value="KKT99253.1"/>
    <property type="molecule type" value="Genomic_DNA"/>
</dbReference>
<comment type="caution">
    <text evidence="7">The sequence shown here is derived from an EMBL/GenBank/DDBJ whole genome shotgun (WGS) entry which is preliminary data.</text>
</comment>
<dbReference type="GO" id="GO:0005886">
    <property type="term" value="C:plasma membrane"/>
    <property type="evidence" value="ECO:0007669"/>
    <property type="project" value="TreeGrafter"/>
</dbReference>
<accession>A0A837IDP8</accession>
<feature type="transmembrane region" description="Helical" evidence="6">
    <location>
        <begin position="294"/>
        <end position="322"/>
    </location>
</feature>
<gene>
    <name evidence="7" type="ORF">UX01_C0011G0018</name>
</gene>
<protein>
    <submittedName>
        <fullName evidence="7">Natural resistance-associated macrophage protein</fullName>
    </submittedName>
</protein>
<evidence type="ECO:0000256" key="2">
    <source>
        <dbReference type="ARBA" id="ARBA00022448"/>
    </source>
</evidence>
<proteinExistence type="predicted"/>
<feature type="transmembrane region" description="Helical" evidence="6">
    <location>
        <begin position="149"/>
        <end position="168"/>
    </location>
</feature>
<evidence type="ECO:0000313" key="7">
    <source>
        <dbReference type="EMBL" id="KKT99253.1"/>
    </source>
</evidence>
<reference evidence="7 8" key="1">
    <citation type="journal article" date="2015" name="Nature">
        <title>rRNA introns, odd ribosomes, and small enigmatic genomes across a large radiation of phyla.</title>
        <authorList>
            <person name="Brown C.T."/>
            <person name="Hug L.A."/>
            <person name="Thomas B.C."/>
            <person name="Sharon I."/>
            <person name="Castelle C.J."/>
            <person name="Singh A."/>
            <person name="Wilkins M.J."/>
            <person name="Williams K.H."/>
            <person name="Banfield J.F."/>
        </authorList>
    </citation>
    <scope>NUCLEOTIDE SEQUENCE [LARGE SCALE GENOMIC DNA]</scope>
</reference>
<feature type="transmembrane region" description="Helical" evidence="6">
    <location>
        <begin position="367"/>
        <end position="386"/>
    </location>
</feature>
<evidence type="ECO:0000256" key="5">
    <source>
        <dbReference type="ARBA" id="ARBA00023136"/>
    </source>
</evidence>
<dbReference type="GO" id="GO:0005384">
    <property type="term" value="F:manganese ion transmembrane transporter activity"/>
    <property type="evidence" value="ECO:0007669"/>
    <property type="project" value="TreeGrafter"/>
</dbReference>
<organism evidence="7 8">
    <name type="scientific">Candidatus Collierbacteria bacterium GW2011_GWB2_45_17</name>
    <dbReference type="NCBI Taxonomy" id="1618388"/>
    <lineage>
        <taxon>Bacteria</taxon>
        <taxon>Candidatus Collieribacteriota</taxon>
    </lineage>
</organism>
<dbReference type="GO" id="GO:0034755">
    <property type="term" value="P:iron ion transmembrane transport"/>
    <property type="evidence" value="ECO:0007669"/>
    <property type="project" value="TreeGrafter"/>
</dbReference>